<keyword evidence="1" id="KW-0732">Signal</keyword>
<accession>A0A9P7K2R7</accession>
<dbReference type="Proteomes" id="UP000717328">
    <property type="component" value="Unassembled WGS sequence"/>
</dbReference>
<evidence type="ECO:0000313" key="2">
    <source>
        <dbReference type="EMBL" id="KAG5634424.1"/>
    </source>
</evidence>
<feature type="signal peptide" evidence="1">
    <location>
        <begin position="1"/>
        <end position="19"/>
    </location>
</feature>
<reference evidence="2" key="1">
    <citation type="submission" date="2021-02" db="EMBL/GenBank/DDBJ databases">
        <authorList>
            <person name="Nieuwenhuis M."/>
            <person name="Van De Peppel L.J.J."/>
        </authorList>
    </citation>
    <scope>NUCLEOTIDE SEQUENCE</scope>
    <source>
        <strain evidence="2">D49</strain>
    </source>
</reference>
<dbReference type="EMBL" id="JABCKI010006420">
    <property type="protein sequence ID" value="KAG5634424.1"/>
    <property type="molecule type" value="Genomic_DNA"/>
</dbReference>
<comment type="caution">
    <text evidence="2">The sequence shown here is derived from an EMBL/GenBank/DDBJ whole genome shotgun (WGS) entry which is preliminary data.</text>
</comment>
<name>A0A9P7K2R7_9AGAR</name>
<proteinExistence type="predicted"/>
<organism evidence="2 3">
    <name type="scientific">Sphagnurus paluster</name>
    <dbReference type="NCBI Taxonomy" id="117069"/>
    <lineage>
        <taxon>Eukaryota</taxon>
        <taxon>Fungi</taxon>
        <taxon>Dikarya</taxon>
        <taxon>Basidiomycota</taxon>
        <taxon>Agaricomycotina</taxon>
        <taxon>Agaricomycetes</taxon>
        <taxon>Agaricomycetidae</taxon>
        <taxon>Agaricales</taxon>
        <taxon>Tricholomatineae</taxon>
        <taxon>Lyophyllaceae</taxon>
        <taxon>Sphagnurus</taxon>
    </lineage>
</organism>
<gene>
    <name evidence="2" type="ORF">H0H81_002046</name>
</gene>
<keyword evidence="3" id="KW-1185">Reference proteome</keyword>
<evidence type="ECO:0000313" key="3">
    <source>
        <dbReference type="Proteomes" id="UP000717328"/>
    </source>
</evidence>
<protein>
    <submittedName>
        <fullName evidence="2">Uncharacterized protein</fullName>
    </submittedName>
</protein>
<evidence type="ECO:0000256" key="1">
    <source>
        <dbReference type="SAM" id="SignalP"/>
    </source>
</evidence>
<dbReference type="AlphaFoldDB" id="A0A9P7K2R7"/>
<sequence>MRLSIFLLYATLSIQAATAAPLPQNLKLPVPQLPGVADNVTDIVGGLKDRLSSLTGAVSDAARQITGAVNGITSSLSSAADNLKSNLSVIKDSAPYIRPGAVAGIAESAAKISAVAGQAEAVVQNLTSTVSNIVEQVSRVVDSVTDTLSNVKSQVTGLTESIKASANDVVSNLIDGVAGHLGDTSDGLKGVEPPNIAVYVPYPPLDTTYIKLLKTGD</sequence>
<feature type="chain" id="PRO_5040140509" evidence="1">
    <location>
        <begin position="20"/>
        <end position="217"/>
    </location>
</feature>
<reference evidence="2" key="2">
    <citation type="submission" date="2021-10" db="EMBL/GenBank/DDBJ databases">
        <title>Phylogenomics reveals ancestral predisposition of the termite-cultivated fungus Termitomyces towards a domesticated lifestyle.</title>
        <authorList>
            <person name="Auxier B."/>
            <person name="Grum-Grzhimaylo A."/>
            <person name="Cardenas M.E."/>
            <person name="Lodge J.D."/>
            <person name="Laessoe T."/>
            <person name="Pedersen O."/>
            <person name="Smith M.E."/>
            <person name="Kuyper T.W."/>
            <person name="Franco-Molano E.A."/>
            <person name="Baroni T.J."/>
            <person name="Aanen D.K."/>
        </authorList>
    </citation>
    <scope>NUCLEOTIDE SEQUENCE</scope>
    <source>
        <strain evidence="2">D49</strain>
    </source>
</reference>
<dbReference type="Gene3D" id="1.20.120.20">
    <property type="entry name" value="Apolipoprotein"/>
    <property type="match status" value="1"/>
</dbReference>